<evidence type="ECO:0000256" key="7">
    <source>
        <dbReference type="SAM" id="MobiDB-lite"/>
    </source>
</evidence>
<protein>
    <submittedName>
        <fullName evidence="8">Uncharacterized protein</fullName>
    </submittedName>
</protein>
<evidence type="ECO:0000313" key="8">
    <source>
        <dbReference type="EMBL" id="EGG02367.1"/>
    </source>
</evidence>
<dbReference type="HOGENOM" id="CLU_086201_4_0_1"/>
<dbReference type="STRING" id="747676.F4RZ69"/>
<gene>
    <name evidence="8" type="ORF">MELLADRAFT_91476</name>
</gene>
<accession>F4RZ69</accession>
<dbReference type="GO" id="GO:0015031">
    <property type="term" value="P:protein transport"/>
    <property type="evidence" value="ECO:0007669"/>
    <property type="project" value="UniProtKB-KW"/>
</dbReference>
<dbReference type="RefSeq" id="XP_007414352.1">
    <property type="nucleotide sequence ID" value="XM_007414290.1"/>
</dbReference>
<dbReference type="eggNOG" id="KOG2910">
    <property type="taxonomic scope" value="Eukaryota"/>
</dbReference>
<keyword evidence="9" id="KW-1185">Reference proteome</keyword>
<dbReference type="PANTHER" id="PTHR22761:SF5">
    <property type="entry name" value="CHARGED MULTIVESICULAR BODY PROTEIN 6"/>
    <property type="match status" value="1"/>
</dbReference>
<proteinExistence type="inferred from homology"/>
<dbReference type="KEGG" id="mlr:MELLADRAFT_91476"/>
<evidence type="ECO:0000256" key="1">
    <source>
        <dbReference type="ARBA" id="ARBA00004608"/>
    </source>
</evidence>
<dbReference type="GO" id="GO:0000815">
    <property type="term" value="C:ESCRT III complex"/>
    <property type="evidence" value="ECO:0007669"/>
    <property type="project" value="TreeGrafter"/>
</dbReference>
<dbReference type="Proteomes" id="UP000001072">
    <property type="component" value="Unassembled WGS sequence"/>
</dbReference>
<evidence type="ECO:0000256" key="5">
    <source>
        <dbReference type="ARBA" id="ARBA00022927"/>
    </source>
</evidence>
<keyword evidence="3" id="KW-0813">Transport</keyword>
<evidence type="ECO:0000256" key="4">
    <source>
        <dbReference type="ARBA" id="ARBA00022753"/>
    </source>
</evidence>
<dbReference type="EMBL" id="GL883131">
    <property type="protein sequence ID" value="EGG02367.1"/>
    <property type="molecule type" value="Genomic_DNA"/>
</dbReference>
<dbReference type="OrthoDB" id="441172at2759"/>
<dbReference type="AlphaFoldDB" id="F4RZ69"/>
<evidence type="ECO:0000256" key="3">
    <source>
        <dbReference type="ARBA" id="ARBA00022448"/>
    </source>
</evidence>
<evidence type="ECO:0000256" key="6">
    <source>
        <dbReference type="ARBA" id="ARBA00023136"/>
    </source>
</evidence>
<dbReference type="InterPro" id="IPR005024">
    <property type="entry name" value="Snf7_fam"/>
</dbReference>
<organism evidence="9">
    <name type="scientific">Melampsora larici-populina (strain 98AG31 / pathotype 3-4-7)</name>
    <name type="common">Poplar leaf rust fungus</name>
    <dbReference type="NCBI Taxonomy" id="747676"/>
    <lineage>
        <taxon>Eukaryota</taxon>
        <taxon>Fungi</taxon>
        <taxon>Dikarya</taxon>
        <taxon>Basidiomycota</taxon>
        <taxon>Pucciniomycotina</taxon>
        <taxon>Pucciniomycetes</taxon>
        <taxon>Pucciniales</taxon>
        <taxon>Melampsoraceae</taxon>
        <taxon>Melampsora</taxon>
    </lineage>
</organism>
<evidence type="ECO:0000256" key="2">
    <source>
        <dbReference type="ARBA" id="ARBA00006190"/>
    </source>
</evidence>
<dbReference type="GO" id="GO:0032511">
    <property type="term" value="P:late endosome to vacuole transport via multivesicular body sorting pathway"/>
    <property type="evidence" value="ECO:0007669"/>
    <property type="project" value="TreeGrafter"/>
</dbReference>
<keyword evidence="5" id="KW-0653">Protein transport</keyword>
<feature type="region of interest" description="Disordered" evidence="7">
    <location>
        <begin position="113"/>
        <end position="156"/>
    </location>
</feature>
<dbReference type="InParanoid" id="F4RZ69"/>
<evidence type="ECO:0000313" key="9">
    <source>
        <dbReference type="Proteomes" id="UP000001072"/>
    </source>
</evidence>
<dbReference type="PANTHER" id="PTHR22761">
    <property type="entry name" value="CHARGED MULTIVESICULAR BODY PROTEIN"/>
    <property type="match status" value="1"/>
</dbReference>
<dbReference type="Pfam" id="PF03357">
    <property type="entry name" value="Snf7"/>
    <property type="match status" value="1"/>
</dbReference>
<dbReference type="GO" id="GO:0006900">
    <property type="term" value="P:vesicle budding from membrane"/>
    <property type="evidence" value="ECO:0007669"/>
    <property type="project" value="TreeGrafter"/>
</dbReference>
<comment type="similarity">
    <text evidence="2">Belongs to the SNF7 family.</text>
</comment>
<keyword evidence="4" id="KW-0967">Endosome</keyword>
<sequence>MGQAGSSNSQITSQDCALLEALLALHRKKYQEGLLITTDQHLETLQNLVLSVEFSLIEKDVLFGLQQGNKVLKEVHKEMDLDSVEKLMSDTNEAIAYQREIDEMMMSKMNVEEEEEVQQEMESLQAQETRLPELPNPVLEQVESQEPGKQLKAIPA</sequence>
<name>F4RZ69_MELLP</name>
<dbReference type="FunCoup" id="F4RZ69">
    <property type="interactions" value="329"/>
</dbReference>
<reference evidence="9" key="1">
    <citation type="journal article" date="2011" name="Proc. Natl. Acad. Sci. U.S.A.">
        <title>Obligate biotrophy features unraveled by the genomic analysis of rust fungi.</title>
        <authorList>
            <person name="Duplessis S."/>
            <person name="Cuomo C.A."/>
            <person name="Lin Y.-C."/>
            <person name="Aerts A."/>
            <person name="Tisserant E."/>
            <person name="Veneault-Fourrey C."/>
            <person name="Joly D.L."/>
            <person name="Hacquard S."/>
            <person name="Amselem J."/>
            <person name="Cantarel B.L."/>
            <person name="Chiu R."/>
            <person name="Coutinho P.M."/>
            <person name="Feau N."/>
            <person name="Field M."/>
            <person name="Frey P."/>
            <person name="Gelhaye E."/>
            <person name="Goldberg J."/>
            <person name="Grabherr M.G."/>
            <person name="Kodira C.D."/>
            <person name="Kohler A."/>
            <person name="Kuees U."/>
            <person name="Lindquist E.A."/>
            <person name="Lucas S.M."/>
            <person name="Mago R."/>
            <person name="Mauceli E."/>
            <person name="Morin E."/>
            <person name="Murat C."/>
            <person name="Pangilinan J.L."/>
            <person name="Park R."/>
            <person name="Pearson M."/>
            <person name="Quesneville H."/>
            <person name="Rouhier N."/>
            <person name="Sakthikumar S."/>
            <person name="Salamov A.A."/>
            <person name="Schmutz J."/>
            <person name="Selles B."/>
            <person name="Shapiro H."/>
            <person name="Tanguay P."/>
            <person name="Tuskan G.A."/>
            <person name="Henrissat B."/>
            <person name="Van de Peer Y."/>
            <person name="Rouze P."/>
            <person name="Ellis J.G."/>
            <person name="Dodds P.N."/>
            <person name="Schein J.E."/>
            <person name="Zhong S."/>
            <person name="Hamelin R.C."/>
            <person name="Grigoriev I.V."/>
            <person name="Szabo L.J."/>
            <person name="Martin F."/>
        </authorList>
    </citation>
    <scope>NUCLEOTIDE SEQUENCE [LARGE SCALE GENOMIC DNA]</scope>
    <source>
        <strain evidence="9">98AG31 / pathotype 3-4-7</strain>
    </source>
</reference>
<dbReference type="GeneID" id="18935921"/>
<keyword evidence="6" id="KW-0472">Membrane</keyword>
<dbReference type="VEuPathDB" id="FungiDB:MELLADRAFT_91476"/>
<dbReference type="GO" id="GO:0005771">
    <property type="term" value="C:multivesicular body"/>
    <property type="evidence" value="ECO:0007669"/>
    <property type="project" value="TreeGrafter"/>
</dbReference>
<comment type="subcellular location">
    <subcellularLocation>
        <location evidence="1">Endosome membrane</location>
    </subcellularLocation>
</comment>